<reference evidence="1 2" key="1">
    <citation type="submission" date="2018-06" db="EMBL/GenBank/DDBJ databases">
        <title>Comparative genomics reveals the genomic features of Rhizophagus irregularis, R. cerebriforme, R. diaphanum and Gigaspora rosea, and their symbiotic lifestyle signature.</title>
        <authorList>
            <person name="Morin E."/>
            <person name="San Clemente H."/>
            <person name="Chen E.C.H."/>
            <person name="De La Providencia I."/>
            <person name="Hainaut M."/>
            <person name="Kuo A."/>
            <person name="Kohler A."/>
            <person name="Murat C."/>
            <person name="Tang N."/>
            <person name="Roy S."/>
            <person name="Loubradou J."/>
            <person name="Henrissat B."/>
            <person name="Grigoriev I.V."/>
            <person name="Corradi N."/>
            <person name="Roux C."/>
            <person name="Martin F.M."/>
        </authorList>
    </citation>
    <scope>NUCLEOTIDE SEQUENCE [LARGE SCALE GENOMIC DNA]</scope>
    <source>
        <strain evidence="1 2">DAOM 227022</strain>
    </source>
</reference>
<accession>A0A397ST85</accession>
<evidence type="ECO:0000313" key="2">
    <source>
        <dbReference type="Proteomes" id="UP000265703"/>
    </source>
</evidence>
<gene>
    <name evidence="1" type="ORF">C1645_218950</name>
</gene>
<name>A0A397ST85_9GLOM</name>
<dbReference type="OrthoDB" id="2397378at2759"/>
<proteinExistence type="predicted"/>
<dbReference type="EMBL" id="QKYT01000239">
    <property type="protein sequence ID" value="RIA88932.1"/>
    <property type="molecule type" value="Genomic_DNA"/>
</dbReference>
<comment type="caution">
    <text evidence="1">The sequence shown here is derived from an EMBL/GenBank/DDBJ whole genome shotgun (WGS) entry which is preliminary data.</text>
</comment>
<evidence type="ECO:0000313" key="1">
    <source>
        <dbReference type="EMBL" id="RIA88932.1"/>
    </source>
</evidence>
<sequence length="190" mass="22003">MVFFICSTYIVMINLLIIAIKWPLDYLFFKAQNLILDSALLIILSRIYLHTYYYIKDQKPLLPQTVEAAEEGGDQENKEEIITKKLKYITHPNQVFLLPLAAFVHILGNIVSYLLINNIIGNIVFLLSNAIAFSMYSFYIYLDTHYATNRFKSKNIVLPHTTTWKLVFIFSWATIFSATVVRVIILKKGI</sequence>
<dbReference type="AlphaFoldDB" id="A0A397ST85"/>
<protein>
    <submittedName>
        <fullName evidence="1">Uncharacterized protein</fullName>
    </submittedName>
</protein>
<keyword evidence="2" id="KW-1185">Reference proteome</keyword>
<dbReference type="Proteomes" id="UP000265703">
    <property type="component" value="Unassembled WGS sequence"/>
</dbReference>
<organism evidence="1 2">
    <name type="scientific">Glomus cerebriforme</name>
    <dbReference type="NCBI Taxonomy" id="658196"/>
    <lineage>
        <taxon>Eukaryota</taxon>
        <taxon>Fungi</taxon>
        <taxon>Fungi incertae sedis</taxon>
        <taxon>Mucoromycota</taxon>
        <taxon>Glomeromycotina</taxon>
        <taxon>Glomeromycetes</taxon>
        <taxon>Glomerales</taxon>
        <taxon>Glomeraceae</taxon>
        <taxon>Glomus</taxon>
    </lineage>
</organism>